<dbReference type="PANTHER" id="PTHR33217:SF7">
    <property type="entry name" value="TRANSPOSASE FOR INSERTION SEQUENCE ELEMENT IS1081"/>
    <property type="match status" value="1"/>
</dbReference>
<accession>A0A9X1YDP9</accession>
<comment type="similarity">
    <text evidence="2 6">Belongs to the transposase mutator family.</text>
</comment>
<dbReference type="RefSeq" id="WP_248670297.1">
    <property type="nucleotide sequence ID" value="NZ_JALPRX010000240.1"/>
</dbReference>
<comment type="function">
    <text evidence="1 6">Required for the transposition of the insertion element.</text>
</comment>
<keyword evidence="3 6" id="KW-0815">Transposition</keyword>
<evidence type="ECO:0000256" key="6">
    <source>
        <dbReference type="RuleBase" id="RU365089"/>
    </source>
</evidence>
<dbReference type="InterPro" id="IPR001207">
    <property type="entry name" value="Transposase_mutator"/>
</dbReference>
<evidence type="ECO:0000313" key="8">
    <source>
        <dbReference type="Proteomes" id="UP001139516"/>
    </source>
</evidence>
<dbReference type="GO" id="GO:0003677">
    <property type="term" value="F:DNA binding"/>
    <property type="evidence" value="ECO:0007669"/>
    <property type="project" value="UniProtKB-UniRule"/>
</dbReference>
<proteinExistence type="inferred from homology"/>
<keyword evidence="4 6" id="KW-0238">DNA-binding</keyword>
<reference evidence="7" key="1">
    <citation type="submission" date="2022-04" db="EMBL/GenBank/DDBJ databases">
        <title>Roseomonas acroporae sp. nov., isolated from coral Acropora digitifera.</title>
        <authorList>
            <person name="Sun H."/>
        </authorList>
    </citation>
    <scope>NUCLEOTIDE SEQUENCE</scope>
    <source>
        <strain evidence="7">NAR14</strain>
    </source>
</reference>
<dbReference type="NCBIfam" id="NF033543">
    <property type="entry name" value="transpos_IS256"/>
    <property type="match status" value="1"/>
</dbReference>
<dbReference type="Pfam" id="PF00872">
    <property type="entry name" value="Transposase_mut"/>
    <property type="match status" value="1"/>
</dbReference>
<dbReference type="Proteomes" id="UP001139516">
    <property type="component" value="Unassembled WGS sequence"/>
</dbReference>
<keyword evidence="5 6" id="KW-0233">DNA recombination</keyword>
<dbReference type="PANTHER" id="PTHR33217">
    <property type="entry name" value="TRANSPOSASE FOR INSERTION SEQUENCE ELEMENT IS1081"/>
    <property type="match status" value="1"/>
</dbReference>
<dbReference type="EMBL" id="JALPRX010000240">
    <property type="protein sequence ID" value="MCK8788256.1"/>
    <property type="molecule type" value="Genomic_DNA"/>
</dbReference>
<evidence type="ECO:0000256" key="5">
    <source>
        <dbReference type="ARBA" id="ARBA00023172"/>
    </source>
</evidence>
<organism evidence="7 8">
    <name type="scientific">Roseomonas acroporae</name>
    <dbReference type="NCBI Taxonomy" id="2937791"/>
    <lineage>
        <taxon>Bacteria</taxon>
        <taxon>Pseudomonadati</taxon>
        <taxon>Pseudomonadota</taxon>
        <taxon>Alphaproteobacteria</taxon>
        <taxon>Acetobacterales</taxon>
        <taxon>Roseomonadaceae</taxon>
        <taxon>Roseomonas</taxon>
    </lineage>
</organism>
<evidence type="ECO:0000256" key="1">
    <source>
        <dbReference type="ARBA" id="ARBA00002190"/>
    </source>
</evidence>
<evidence type="ECO:0000256" key="3">
    <source>
        <dbReference type="ARBA" id="ARBA00022578"/>
    </source>
</evidence>
<gene>
    <name evidence="7" type="ORF">M0638_28295</name>
</gene>
<comment type="caution">
    <text evidence="7">The sequence shown here is derived from an EMBL/GenBank/DDBJ whole genome shotgun (WGS) entry which is preliminary data.</text>
</comment>
<sequence>MTDDETALRDLLAKGSDAGFLREMIGFAAQRLMELEVGELTGAAHGERHPGRLVQRNGYRERDWQTRAGTVELRIPRLRKGSYFPAFLEPRRMAEKALTAVIQEAYVQGLSTRSVDDLVRAMGMEGISKSQVSRLCTEIDARVHDFLARPIEGDWPYLWLDATYVKVREAGRIVPVAVTIAVGVNADGRREVLGMATGASEAEAFWLDFLRSLARRGLCGVKLVISDAHEGLKAAVTKVLRATWQRCRVHFARTALAHAGKTQRRIVSAWIGTAYAEADAAAAHAQWRKVADQLRHKVPRLATLMDAAEEDVLAYMAFPPAHRAKLHSTNPIERLNGEIKRRTDVVGIFPKEAAVTRLVGAILLEQSDEWATQRSRYMTLETIGAVSDTAPVSLPAVAG</sequence>
<keyword evidence="8" id="KW-1185">Reference proteome</keyword>
<dbReference type="GO" id="GO:0004803">
    <property type="term" value="F:transposase activity"/>
    <property type="evidence" value="ECO:0007669"/>
    <property type="project" value="UniProtKB-UniRule"/>
</dbReference>
<keyword evidence="6" id="KW-0814">Transposable element</keyword>
<evidence type="ECO:0000256" key="2">
    <source>
        <dbReference type="ARBA" id="ARBA00010961"/>
    </source>
</evidence>
<dbReference type="GO" id="GO:0006313">
    <property type="term" value="P:DNA transposition"/>
    <property type="evidence" value="ECO:0007669"/>
    <property type="project" value="UniProtKB-UniRule"/>
</dbReference>
<dbReference type="AlphaFoldDB" id="A0A9X1YDP9"/>
<evidence type="ECO:0000313" key="7">
    <source>
        <dbReference type="EMBL" id="MCK8788256.1"/>
    </source>
</evidence>
<name>A0A9X1YDP9_9PROT</name>
<protein>
    <recommendedName>
        <fullName evidence="6">Mutator family transposase</fullName>
    </recommendedName>
</protein>
<evidence type="ECO:0000256" key="4">
    <source>
        <dbReference type="ARBA" id="ARBA00023125"/>
    </source>
</evidence>